<dbReference type="PANTHER" id="PTHR31402:SF2">
    <property type="entry name" value="UPF0711 PROTEIN C18ORF21"/>
    <property type="match status" value="1"/>
</dbReference>
<evidence type="ECO:0000256" key="2">
    <source>
        <dbReference type="SAM" id="MobiDB-lite"/>
    </source>
</evidence>
<sequence>MTEKFLKRAAVVVKDLCPGLSWHLLSVCPVPKTVTSEKKGICPFCFQIFTPDNRKVRLRPKMKITPRIEILLKREAKCHRLNLKQTKLLRKYKCSRSVLVVTCNTCKMVSKYPGESRNGLANGPGTPKTKRNFGSPDLRTPGSNRKVNLSYSEEKLSSKSKSPVLTPRSCVSAHSSPATIAKSAKKGKFQFSRLKMLLSQDEKETSKKGHLHNFLTSLT</sequence>
<feature type="region of interest" description="Disordered" evidence="2">
    <location>
        <begin position="114"/>
        <end position="169"/>
    </location>
</feature>
<dbReference type="AlphaFoldDB" id="C1C3K4"/>
<evidence type="ECO:0000313" key="3">
    <source>
        <dbReference type="EMBL" id="ACO51564.1"/>
    </source>
</evidence>
<dbReference type="PANTHER" id="PTHR31402">
    <property type="entry name" value="UPF0711 PROTEIN C18ORF21"/>
    <property type="match status" value="1"/>
</dbReference>
<evidence type="ECO:0000256" key="1">
    <source>
        <dbReference type="ARBA" id="ARBA00006160"/>
    </source>
</evidence>
<dbReference type="InterPro" id="IPR029779">
    <property type="entry name" value="Rmp24-like"/>
</dbReference>
<proteinExistence type="evidence at transcript level"/>
<dbReference type="Pfam" id="PF15719">
    <property type="entry name" value="Rmp24-like"/>
    <property type="match status" value="1"/>
</dbReference>
<reference evidence="3" key="1">
    <citation type="submission" date="2009-04" db="EMBL/GenBank/DDBJ databases">
        <title>Rana catesbeiana ESTs and full-length cDNAs.</title>
        <authorList>
            <person name="Helbing C.C."/>
            <person name="Veldhoen N."/>
            <person name="Leong J."/>
            <person name="Koop B.F."/>
        </authorList>
    </citation>
    <scope>NUCLEOTIDE SEQUENCE</scope>
    <source>
        <tissue evidence="3">Mixed tissue</tissue>
    </source>
</reference>
<gene>
    <name evidence="3" type="primary">CR021</name>
</gene>
<comment type="similarity">
    <text evidence="1">Belongs to the UPF0711 family.</text>
</comment>
<protein>
    <submittedName>
        <fullName evidence="3">C18orf21 homolog</fullName>
    </submittedName>
</protein>
<dbReference type="EMBL" id="BT081433">
    <property type="protein sequence ID" value="ACO51564.1"/>
    <property type="molecule type" value="mRNA"/>
</dbReference>
<organism evidence="3">
    <name type="scientific">Aquarana catesbeiana</name>
    <name type="common">American bullfrog</name>
    <name type="synonym">Rana catesbeiana</name>
    <dbReference type="NCBI Taxonomy" id="8400"/>
    <lineage>
        <taxon>Eukaryota</taxon>
        <taxon>Metazoa</taxon>
        <taxon>Chordata</taxon>
        <taxon>Craniata</taxon>
        <taxon>Vertebrata</taxon>
        <taxon>Euteleostomi</taxon>
        <taxon>Amphibia</taxon>
        <taxon>Batrachia</taxon>
        <taxon>Anura</taxon>
        <taxon>Neobatrachia</taxon>
        <taxon>Ranoidea</taxon>
        <taxon>Ranidae</taxon>
        <taxon>Aquarana</taxon>
    </lineage>
</organism>
<name>C1C3K4_AQUCT</name>
<accession>C1C3K4</accession>